<evidence type="ECO:0000256" key="2">
    <source>
        <dbReference type="SAM" id="Phobius"/>
    </source>
</evidence>
<protein>
    <submittedName>
        <fullName evidence="3">Uncharacterized protein</fullName>
    </submittedName>
</protein>
<keyword evidence="2" id="KW-0812">Transmembrane</keyword>
<reference evidence="3 4" key="1">
    <citation type="submission" date="2019-01" db="EMBL/GenBank/DDBJ databases">
        <title>Spirosoma flava sp. nov., a propanil-degrading bacterium isolated from herbicide-contaminated soil.</title>
        <authorList>
            <person name="Zhang L."/>
            <person name="Jiang J.-D."/>
        </authorList>
    </citation>
    <scope>NUCLEOTIDE SEQUENCE [LARGE SCALE GENOMIC DNA]</scope>
    <source>
        <strain evidence="3 4">TY50</strain>
    </source>
</reference>
<accession>A0A4Q2UEW6</accession>
<feature type="transmembrane region" description="Helical" evidence="2">
    <location>
        <begin position="33"/>
        <end position="54"/>
    </location>
</feature>
<gene>
    <name evidence="3" type="ORF">EQG79_22860</name>
</gene>
<dbReference type="AlphaFoldDB" id="A0A4Q2UEW6"/>
<feature type="transmembrane region" description="Helical" evidence="2">
    <location>
        <begin position="263"/>
        <end position="284"/>
    </location>
</feature>
<organism evidence="3 4">
    <name type="scientific">Spirosoma sordidisoli</name>
    <dbReference type="NCBI Taxonomy" id="2502893"/>
    <lineage>
        <taxon>Bacteria</taxon>
        <taxon>Pseudomonadati</taxon>
        <taxon>Bacteroidota</taxon>
        <taxon>Cytophagia</taxon>
        <taxon>Cytophagales</taxon>
        <taxon>Cytophagaceae</taxon>
        <taxon>Spirosoma</taxon>
    </lineage>
</organism>
<feature type="region of interest" description="Disordered" evidence="1">
    <location>
        <begin position="1"/>
        <end position="21"/>
    </location>
</feature>
<name>A0A4Q2UEW6_9BACT</name>
<feature type="transmembrane region" description="Helical" evidence="2">
    <location>
        <begin position="75"/>
        <end position="97"/>
    </location>
</feature>
<comment type="caution">
    <text evidence="3">The sequence shown here is derived from an EMBL/GenBank/DDBJ whole genome shotgun (WGS) entry which is preliminary data.</text>
</comment>
<dbReference type="Proteomes" id="UP000290407">
    <property type="component" value="Unassembled WGS sequence"/>
</dbReference>
<evidence type="ECO:0000313" key="3">
    <source>
        <dbReference type="EMBL" id="RYC67554.1"/>
    </source>
</evidence>
<feature type="transmembrane region" description="Helical" evidence="2">
    <location>
        <begin position="192"/>
        <end position="217"/>
    </location>
</feature>
<sequence>MPIPTDVTEPITPEPALPPDQQEKLRELTTQSWNLELVISGAALFAILQLPELLDQFFDYIRYNFTSQTSGMQALILSLAYSMIKATCYVLFLAFLTNFVMRAFWVGLVGLLAVYPTGVHYDRIPFTTPYAQKKMADELGSLDRYILRLDQRCNIVFAVAFLFVLILVLVASFYLIILGIHSVLRPLIPAEAWLYVKIGAGVLFGLFMLTSIVLSLPQVRAHPVGVVVHYRFTSISRLLSWGLYKPFAFITNTFYSHLPYKKIMWALGVMMVVFLVLIMVEFTADLSRMDRRVSTLNRRHLYTARVDSLYLNPVAYDNQRAEADYVDAAAIQADVIREPYIRLFIAYPKALDTLLTRLSARPDWSDTLPRTERYRLFANWSSQQTNRLMRISVNDSLYATPDLLFTKRGPQEQRGWQTVLVPGNLKTGRNNLRIAIQPDSLAKAEELVTIPFWYVPEN</sequence>
<evidence type="ECO:0000256" key="1">
    <source>
        <dbReference type="SAM" id="MobiDB-lite"/>
    </source>
</evidence>
<keyword evidence="4" id="KW-1185">Reference proteome</keyword>
<dbReference type="EMBL" id="SBLB01000007">
    <property type="protein sequence ID" value="RYC67554.1"/>
    <property type="molecule type" value="Genomic_DNA"/>
</dbReference>
<evidence type="ECO:0000313" key="4">
    <source>
        <dbReference type="Proteomes" id="UP000290407"/>
    </source>
</evidence>
<feature type="transmembrane region" description="Helical" evidence="2">
    <location>
        <begin position="103"/>
        <end position="121"/>
    </location>
</feature>
<keyword evidence="2" id="KW-1133">Transmembrane helix</keyword>
<feature type="transmembrane region" description="Helical" evidence="2">
    <location>
        <begin position="155"/>
        <end position="180"/>
    </location>
</feature>
<keyword evidence="2" id="KW-0472">Membrane</keyword>
<proteinExistence type="predicted"/>